<feature type="compositionally biased region" description="Basic and acidic residues" evidence="1">
    <location>
        <begin position="387"/>
        <end position="400"/>
    </location>
</feature>
<feature type="compositionally biased region" description="Basic and acidic residues" evidence="1">
    <location>
        <begin position="353"/>
        <end position="373"/>
    </location>
</feature>
<feature type="compositionally biased region" description="Low complexity" evidence="1">
    <location>
        <begin position="374"/>
        <end position="386"/>
    </location>
</feature>
<keyword evidence="4" id="KW-1185">Reference proteome</keyword>
<reference evidence="3 4" key="2">
    <citation type="submission" date="2018-11" db="EMBL/GenBank/DDBJ databases">
        <authorList>
            <consortium name="Pathogen Informatics"/>
        </authorList>
    </citation>
    <scope>NUCLEOTIDE SEQUENCE [LARGE SCALE GENOMIC DNA]</scope>
</reference>
<dbReference type="Proteomes" id="UP000270296">
    <property type="component" value="Unassembled WGS sequence"/>
</dbReference>
<dbReference type="AlphaFoldDB" id="A0A183IGV0"/>
<dbReference type="OrthoDB" id="167718at2759"/>
<feature type="compositionally biased region" description="Acidic residues" evidence="1">
    <location>
        <begin position="324"/>
        <end position="352"/>
    </location>
</feature>
<feature type="compositionally biased region" description="Acidic residues" evidence="1">
    <location>
        <begin position="197"/>
        <end position="226"/>
    </location>
</feature>
<feature type="domain" description="RRM" evidence="2">
    <location>
        <begin position="527"/>
        <end position="594"/>
    </location>
</feature>
<feature type="domain" description="RRM" evidence="2">
    <location>
        <begin position="437"/>
        <end position="502"/>
    </location>
</feature>
<dbReference type="WBParaSite" id="SBAD_0000298401-mRNA-1">
    <property type="protein sequence ID" value="SBAD_0000298401-mRNA-1"/>
    <property type="gene ID" value="SBAD_0000298401"/>
</dbReference>
<reference evidence="5" key="1">
    <citation type="submission" date="2016-06" db="UniProtKB">
        <authorList>
            <consortium name="WormBaseParasite"/>
        </authorList>
    </citation>
    <scope>IDENTIFICATION</scope>
</reference>
<feature type="compositionally biased region" description="Acidic residues" evidence="1">
    <location>
        <begin position="701"/>
        <end position="731"/>
    </location>
</feature>
<dbReference type="EMBL" id="UZAM01007436">
    <property type="protein sequence ID" value="VDO99129.1"/>
    <property type="molecule type" value="Genomic_DNA"/>
</dbReference>
<dbReference type="SMART" id="SM00360">
    <property type="entry name" value="RRM"/>
    <property type="match status" value="2"/>
</dbReference>
<feature type="compositionally biased region" description="Basic and acidic residues" evidence="1">
    <location>
        <begin position="289"/>
        <end position="303"/>
    </location>
</feature>
<sequence>MLRAFLLIDQQKEVRDSLVEIILQLTDAEAAEDLEKDEAQCQVVALVEVHVSEVVVEEDLSLSVAEGIALNMVAEAVADSAVGLIEDEVVVEVLVAVVVGVSTVEVASIAVEEVSAEDLEAAAISVVDEEGRGRTAAERKKMMRKTESRFLKTNSRKIQECTKKEMESSEDDLEDSDGNEESGSDYDEVERPSKAESDEELDDESEGLEDEELEMSEGDSNEDSEEERVLEKKVKGRPPQLQKQTLMKKGKSPVTKPAVENESDDDDLDLDSEELESEEEEVVVTKKSAKVEKQRKVSKDMKVKQATKVQSAEGKPKKNAEKLESEEEVEDEELSSDDLELDSEELEFESEESGEKETISKKKIKSAKEHIAEAKPGSSSSASSEKQQSEESTLQKRKAETSVSETPSKKSKPVVARADDKVIAEELARRKARDSSCLFVKNLPKVCAIEDIKSLSSDILHVRRSGKIMRFCYLTFSDEDTCEKNYEILKNAKLGNHEIFVDFCGDKSVNAAAKSPYAENRMINPLILYVGEFPQTVKEAEVKAAFPSCSKVQFPDKSEFRTHALVHFHTAQAAREAFDSHKDLKLSGVPVVVLYSRDRKVDHDLLAKNIRKDFPKNTPTSNSGATPKPKVVAVEATSSKKQKQLAKGVKVGKNAAVSDEEESVEKSAKKKKPSVEAVQKGVAAQTPKKPQSKKVAAKEETSEEEDSDEGDDLSDESLMEDEAVEDEELDSEITNAMTVRVVGVPTFKHCGYTISRELAAEGCQECETVQYLIHLLGQDN</sequence>
<name>A0A183IGV0_9BILA</name>
<dbReference type="InterPro" id="IPR035979">
    <property type="entry name" value="RBD_domain_sf"/>
</dbReference>
<evidence type="ECO:0000313" key="5">
    <source>
        <dbReference type="WBParaSite" id="SBAD_0000298401-mRNA-1"/>
    </source>
</evidence>
<protein>
    <submittedName>
        <fullName evidence="5">RRM domain-containing protein</fullName>
    </submittedName>
</protein>
<feature type="compositionally biased region" description="Acidic residues" evidence="1">
    <location>
        <begin position="168"/>
        <end position="188"/>
    </location>
</feature>
<dbReference type="SUPFAM" id="SSF54928">
    <property type="entry name" value="RNA-binding domain, RBD"/>
    <property type="match status" value="1"/>
</dbReference>
<proteinExistence type="predicted"/>
<dbReference type="InterPro" id="IPR012677">
    <property type="entry name" value="Nucleotide-bd_a/b_plait_sf"/>
</dbReference>
<dbReference type="InterPro" id="IPR000504">
    <property type="entry name" value="RRM_dom"/>
</dbReference>
<feature type="compositionally biased region" description="Basic and acidic residues" evidence="1">
    <location>
        <begin position="314"/>
        <end position="323"/>
    </location>
</feature>
<dbReference type="GO" id="GO:0003723">
    <property type="term" value="F:RNA binding"/>
    <property type="evidence" value="ECO:0007669"/>
    <property type="project" value="InterPro"/>
</dbReference>
<evidence type="ECO:0000256" key="1">
    <source>
        <dbReference type="SAM" id="MobiDB-lite"/>
    </source>
</evidence>
<feature type="region of interest" description="Disordered" evidence="1">
    <location>
        <begin position="612"/>
        <end position="732"/>
    </location>
</feature>
<gene>
    <name evidence="3" type="ORF">SBAD_LOCUS2845</name>
</gene>
<feature type="compositionally biased region" description="Basic and acidic residues" evidence="1">
    <location>
        <begin position="157"/>
        <end position="167"/>
    </location>
</feature>
<feature type="compositionally biased region" description="Acidic residues" evidence="1">
    <location>
        <begin position="261"/>
        <end position="282"/>
    </location>
</feature>
<evidence type="ECO:0000313" key="4">
    <source>
        <dbReference type="Proteomes" id="UP000270296"/>
    </source>
</evidence>
<evidence type="ECO:0000259" key="2">
    <source>
        <dbReference type="SMART" id="SM00360"/>
    </source>
</evidence>
<organism evidence="5">
    <name type="scientific">Soboliphyme baturini</name>
    <dbReference type="NCBI Taxonomy" id="241478"/>
    <lineage>
        <taxon>Eukaryota</taxon>
        <taxon>Metazoa</taxon>
        <taxon>Ecdysozoa</taxon>
        <taxon>Nematoda</taxon>
        <taxon>Enoplea</taxon>
        <taxon>Dorylaimia</taxon>
        <taxon>Dioctophymatida</taxon>
        <taxon>Dioctophymatoidea</taxon>
        <taxon>Soboliphymatidae</taxon>
        <taxon>Soboliphyme</taxon>
    </lineage>
</organism>
<accession>A0A183IGV0</accession>
<evidence type="ECO:0000313" key="3">
    <source>
        <dbReference type="EMBL" id="VDO99129.1"/>
    </source>
</evidence>
<feature type="region of interest" description="Disordered" evidence="1">
    <location>
        <begin position="154"/>
        <end position="414"/>
    </location>
</feature>
<dbReference type="Gene3D" id="3.30.70.330">
    <property type="match status" value="2"/>
</dbReference>